<comment type="caution">
    <text evidence="2">The sequence shown here is derived from an EMBL/GenBank/DDBJ whole genome shotgun (WGS) entry which is preliminary data.</text>
</comment>
<dbReference type="Gene3D" id="1.10.287.110">
    <property type="entry name" value="DnaJ domain"/>
    <property type="match status" value="1"/>
</dbReference>
<dbReference type="Pfam" id="PF00226">
    <property type="entry name" value="DnaJ"/>
    <property type="match status" value="1"/>
</dbReference>
<dbReference type="CDD" id="cd06257">
    <property type="entry name" value="DnaJ"/>
    <property type="match status" value="1"/>
</dbReference>
<dbReference type="PANTHER" id="PTHR45090:SF3">
    <property type="entry name" value="OS09G0368800 PROTEIN"/>
    <property type="match status" value="1"/>
</dbReference>
<evidence type="ECO:0000313" key="3">
    <source>
        <dbReference type="Proteomes" id="UP000237000"/>
    </source>
</evidence>
<dbReference type="GO" id="GO:0009507">
    <property type="term" value="C:chloroplast"/>
    <property type="evidence" value="ECO:0007669"/>
    <property type="project" value="TreeGrafter"/>
</dbReference>
<dbReference type="PRINTS" id="PR00625">
    <property type="entry name" value="JDOMAIN"/>
</dbReference>
<protein>
    <submittedName>
        <fullName evidence="2">Terminal organelle assembly protein</fullName>
    </submittedName>
</protein>
<dbReference type="PANTHER" id="PTHR45090">
    <property type="entry name" value="CHAPERONE PROTEIN DNAJ 20 CHLOROPLASTIC"/>
    <property type="match status" value="1"/>
</dbReference>
<evidence type="ECO:0000313" key="2">
    <source>
        <dbReference type="EMBL" id="PON47828.1"/>
    </source>
</evidence>
<evidence type="ECO:0000259" key="1">
    <source>
        <dbReference type="PROSITE" id="PS50076"/>
    </source>
</evidence>
<dbReference type="InterPro" id="IPR053232">
    <property type="entry name" value="DnaJ_C/III_chloroplastic"/>
</dbReference>
<sequence length="179" mass="20659">MDISLNYVNPKIARLVPMQEKGNPITRHMISFKLKNTISCTSSSASDRLEITQDDKKANFYELLSLSSKNVGLQDIRKAYRSMALLYHPDVCPDPSAKEESTRRFVELQKAYETLSNPVSRRLYDYELSLAHDNLGFGADGRRSSSSPSSSSMFSREVWENQLRGLKRRSQIRMRRRKY</sequence>
<dbReference type="Proteomes" id="UP000237000">
    <property type="component" value="Unassembled WGS sequence"/>
</dbReference>
<name>A0A2P5BGA9_TREOI</name>
<reference evidence="3" key="1">
    <citation type="submission" date="2016-06" db="EMBL/GenBank/DDBJ databases">
        <title>Parallel loss of symbiosis genes in relatives of nitrogen-fixing non-legume Parasponia.</title>
        <authorList>
            <person name="Van Velzen R."/>
            <person name="Holmer R."/>
            <person name="Bu F."/>
            <person name="Rutten L."/>
            <person name="Van Zeijl A."/>
            <person name="Liu W."/>
            <person name="Santuari L."/>
            <person name="Cao Q."/>
            <person name="Sharma T."/>
            <person name="Shen D."/>
            <person name="Roswanjaya Y."/>
            <person name="Wardhani T."/>
            <person name="Kalhor M.S."/>
            <person name="Jansen J."/>
            <person name="Van den Hoogen J."/>
            <person name="Gungor B."/>
            <person name="Hartog M."/>
            <person name="Hontelez J."/>
            <person name="Verver J."/>
            <person name="Yang W.-C."/>
            <person name="Schijlen E."/>
            <person name="Repin R."/>
            <person name="Schilthuizen M."/>
            <person name="Schranz E."/>
            <person name="Heidstra R."/>
            <person name="Miyata K."/>
            <person name="Fedorova E."/>
            <person name="Kohlen W."/>
            <person name="Bisseling T."/>
            <person name="Smit S."/>
            <person name="Geurts R."/>
        </authorList>
    </citation>
    <scope>NUCLEOTIDE SEQUENCE [LARGE SCALE GENOMIC DNA]</scope>
    <source>
        <strain evidence="3">cv. RG33-2</strain>
    </source>
</reference>
<accession>A0A2P5BGA9</accession>
<dbReference type="SMART" id="SM00271">
    <property type="entry name" value="DnaJ"/>
    <property type="match status" value="1"/>
</dbReference>
<gene>
    <name evidence="2" type="ORF">TorRG33x02_322170</name>
</gene>
<organism evidence="2 3">
    <name type="scientific">Trema orientale</name>
    <name type="common">Charcoal tree</name>
    <name type="synonym">Celtis orientalis</name>
    <dbReference type="NCBI Taxonomy" id="63057"/>
    <lineage>
        <taxon>Eukaryota</taxon>
        <taxon>Viridiplantae</taxon>
        <taxon>Streptophyta</taxon>
        <taxon>Embryophyta</taxon>
        <taxon>Tracheophyta</taxon>
        <taxon>Spermatophyta</taxon>
        <taxon>Magnoliopsida</taxon>
        <taxon>eudicotyledons</taxon>
        <taxon>Gunneridae</taxon>
        <taxon>Pentapetalae</taxon>
        <taxon>rosids</taxon>
        <taxon>fabids</taxon>
        <taxon>Rosales</taxon>
        <taxon>Cannabaceae</taxon>
        <taxon>Trema</taxon>
    </lineage>
</organism>
<dbReference type="SUPFAM" id="SSF46565">
    <property type="entry name" value="Chaperone J-domain"/>
    <property type="match status" value="1"/>
</dbReference>
<dbReference type="STRING" id="63057.A0A2P5BGA9"/>
<dbReference type="OrthoDB" id="10250354at2759"/>
<proteinExistence type="predicted"/>
<dbReference type="EMBL" id="JXTC01000528">
    <property type="protein sequence ID" value="PON47828.1"/>
    <property type="molecule type" value="Genomic_DNA"/>
</dbReference>
<dbReference type="PROSITE" id="PS00636">
    <property type="entry name" value="DNAJ_1"/>
    <property type="match status" value="1"/>
</dbReference>
<dbReference type="InParanoid" id="A0A2P5BGA9"/>
<dbReference type="InterPro" id="IPR001623">
    <property type="entry name" value="DnaJ_domain"/>
</dbReference>
<dbReference type="AlphaFoldDB" id="A0A2P5BGA9"/>
<keyword evidence="3" id="KW-1185">Reference proteome</keyword>
<dbReference type="InterPro" id="IPR036869">
    <property type="entry name" value="J_dom_sf"/>
</dbReference>
<dbReference type="InterPro" id="IPR018253">
    <property type="entry name" value="DnaJ_domain_CS"/>
</dbReference>
<feature type="domain" description="J" evidence="1">
    <location>
        <begin position="59"/>
        <end position="128"/>
    </location>
</feature>
<dbReference type="PROSITE" id="PS50076">
    <property type="entry name" value="DNAJ_2"/>
    <property type="match status" value="1"/>
</dbReference>